<dbReference type="SUPFAM" id="SSF58104">
    <property type="entry name" value="Methyl-accepting chemotaxis protein (MCP) signaling domain"/>
    <property type="match status" value="1"/>
</dbReference>
<gene>
    <name evidence="8" type="ORF">NSP04_00755</name>
</gene>
<feature type="domain" description="HAMP" evidence="7">
    <location>
        <begin position="210"/>
        <end position="262"/>
    </location>
</feature>
<protein>
    <submittedName>
        <fullName evidence="8">Methyl-accepting chemotaxis protein</fullName>
    </submittedName>
</protein>
<evidence type="ECO:0000313" key="8">
    <source>
        <dbReference type="EMBL" id="MCR2745173.1"/>
    </source>
</evidence>
<evidence type="ECO:0000313" key="9">
    <source>
        <dbReference type="Proteomes" id="UP001165267"/>
    </source>
</evidence>
<dbReference type="Proteomes" id="UP001165267">
    <property type="component" value="Unassembled WGS sequence"/>
</dbReference>
<dbReference type="PANTHER" id="PTHR32089">
    <property type="entry name" value="METHYL-ACCEPTING CHEMOTAXIS PROTEIN MCPB"/>
    <property type="match status" value="1"/>
</dbReference>
<feature type="region of interest" description="Disordered" evidence="4">
    <location>
        <begin position="285"/>
        <end position="309"/>
    </location>
</feature>
<dbReference type="Pfam" id="PF00672">
    <property type="entry name" value="HAMP"/>
    <property type="match status" value="1"/>
</dbReference>
<dbReference type="EMBL" id="JANKHG010000001">
    <property type="protein sequence ID" value="MCR2745173.1"/>
    <property type="molecule type" value="Genomic_DNA"/>
</dbReference>
<feature type="transmembrane region" description="Helical" evidence="5">
    <location>
        <begin position="186"/>
        <end position="206"/>
    </location>
</feature>
<accession>A0ABT1XEZ7</accession>
<dbReference type="InterPro" id="IPR004090">
    <property type="entry name" value="Chemotax_Me-accpt_rcpt"/>
</dbReference>
<keyword evidence="1 3" id="KW-0807">Transducer</keyword>
<dbReference type="RefSeq" id="WP_257510424.1">
    <property type="nucleotide sequence ID" value="NZ_JANKHG010000001.1"/>
</dbReference>
<keyword evidence="5" id="KW-1133">Transmembrane helix</keyword>
<sequence>MKNWTIAKKLTVSISILIVLSISILSVFAYELKGQTNKVQLNVEPIIDVGNTLNFIQRARVNLRDALFATQAGAPIDRVRYYQSTYQDLAVQVDALVGKLKQRSLSAKASQHLNEGIAGWTALKAVVGKIETATNERNFDLAIQLMLTDCYQAASAAVSGFNKFADQLNLEMTSATEANISHINTFTLTASIIALLAIALASTMALRAITHMRTSLQQAIEISKAIESGDLTQNIQNTSDDETGKLLNNLNSMSNGLRETVSSMISGTHQLKSITEMLNSSSKVLKHSSSGVSESTTSTSAAVEELGSSMGEVSESAGQVLGNVQQSLEQTEQSKTRITVLVSEIGNVENAVQHMSASVGDFIKATLKITTMTNEIKQIADQTNLLALNAAIEAARAGDQGRGFAVVADEVRKLAEMSSVSAVKISETTAELNSLAKVVEGAVGDGLGSIASSRSYADLAVSAIVETEQQAQRSLAEVNSITNGVAEQARASDLVSKNLIRIVTMMDTSEKALNKNLESTQSILEVVNQLEQAATKFRLQK</sequence>
<dbReference type="PANTHER" id="PTHR32089:SF112">
    <property type="entry name" value="LYSOZYME-LIKE PROTEIN-RELATED"/>
    <property type="match status" value="1"/>
</dbReference>
<keyword evidence="9" id="KW-1185">Reference proteome</keyword>
<feature type="compositionally biased region" description="Low complexity" evidence="4">
    <location>
        <begin position="285"/>
        <end position="305"/>
    </location>
</feature>
<feature type="domain" description="Methyl-accepting transducer" evidence="6">
    <location>
        <begin position="267"/>
        <end position="503"/>
    </location>
</feature>
<keyword evidence="5" id="KW-0472">Membrane</keyword>
<evidence type="ECO:0000256" key="5">
    <source>
        <dbReference type="SAM" id="Phobius"/>
    </source>
</evidence>
<dbReference type="PROSITE" id="PS50111">
    <property type="entry name" value="CHEMOTAXIS_TRANSDUC_2"/>
    <property type="match status" value="1"/>
</dbReference>
<evidence type="ECO:0000256" key="3">
    <source>
        <dbReference type="PROSITE-ProRule" id="PRU00284"/>
    </source>
</evidence>
<dbReference type="PROSITE" id="PS50885">
    <property type="entry name" value="HAMP"/>
    <property type="match status" value="1"/>
</dbReference>
<evidence type="ECO:0000259" key="6">
    <source>
        <dbReference type="PROSITE" id="PS50111"/>
    </source>
</evidence>
<dbReference type="SMART" id="SM00283">
    <property type="entry name" value="MA"/>
    <property type="match status" value="1"/>
</dbReference>
<dbReference type="CDD" id="cd06225">
    <property type="entry name" value="HAMP"/>
    <property type="match status" value="1"/>
</dbReference>
<dbReference type="InterPro" id="IPR003660">
    <property type="entry name" value="HAMP_dom"/>
</dbReference>
<name>A0ABT1XEZ7_9BURK</name>
<evidence type="ECO:0000256" key="4">
    <source>
        <dbReference type="SAM" id="MobiDB-lite"/>
    </source>
</evidence>
<evidence type="ECO:0000256" key="2">
    <source>
        <dbReference type="ARBA" id="ARBA00029447"/>
    </source>
</evidence>
<proteinExistence type="inferred from homology"/>
<comment type="similarity">
    <text evidence="2">Belongs to the methyl-accepting chemotaxis (MCP) protein family.</text>
</comment>
<dbReference type="SMART" id="SM00304">
    <property type="entry name" value="HAMP"/>
    <property type="match status" value="2"/>
</dbReference>
<dbReference type="Pfam" id="PF00015">
    <property type="entry name" value="MCPsignal"/>
    <property type="match status" value="1"/>
</dbReference>
<evidence type="ECO:0000256" key="1">
    <source>
        <dbReference type="ARBA" id="ARBA00023224"/>
    </source>
</evidence>
<reference evidence="8" key="1">
    <citation type="submission" date="2022-07" db="EMBL/GenBank/DDBJ databases">
        <authorList>
            <person name="Xamxidin M."/>
        </authorList>
    </citation>
    <scope>NUCLEOTIDE SEQUENCE</scope>
    <source>
        <strain evidence="8">YS8-69</strain>
    </source>
</reference>
<organism evidence="8 9">
    <name type="scientific">Limnobacter parvus</name>
    <dbReference type="NCBI Taxonomy" id="2939690"/>
    <lineage>
        <taxon>Bacteria</taxon>
        <taxon>Pseudomonadati</taxon>
        <taxon>Pseudomonadota</taxon>
        <taxon>Betaproteobacteria</taxon>
        <taxon>Burkholderiales</taxon>
        <taxon>Burkholderiaceae</taxon>
        <taxon>Limnobacter</taxon>
    </lineage>
</organism>
<dbReference type="InterPro" id="IPR004089">
    <property type="entry name" value="MCPsignal_dom"/>
</dbReference>
<keyword evidence="5" id="KW-0812">Transmembrane</keyword>
<dbReference type="Gene3D" id="1.10.287.950">
    <property type="entry name" value="Methyl-accepting chemotaxis protein"/>
    <property type="match status" value="1"/>
</dbReference>
<evidence type="ECO:0000259" key="7">
    <source>
        <dbReference type="PROSITE" id="PS50885"/>
    </source>
</evidence>
<comment type="caution">
    <text evidence="8">The sequence shown here is derived from an EMBL/GenBank/DDBJ whole genome shotgun (WGS) entry which is preliminary data.</text>
</comment>
<dbReference type="PRINTS" id="PR00260">
    <property type="entry name" value="CHEMTRNSDUCR"/>
</dbReference>